<reference evidence="9" key="1">
    <citation type="submission" date="2022-03" db="EMBL/GenBank/DDBJ databases">
        <title>Genomic analyses of argali, domestic sheep and their hybrids provide insights into chromosomal evolution, heterosis and genetic basis of agronomic traits.</title>
        <authorList>
            <person name="Li M."/>
        </authorList>
    </citation>
    <scope>NUCLEOTIDE SEQUENCE</scope>
    <source>
        <strain evidence="9">CAU-MHL-2022a</strain>
        <tissue evidence="9">Skin</tissue>
    </source>
</reference>
<dbReference type="SUPFAM" id="SSF48726">
    <property type="entry name" value="Immunoglobulin"/>
    <property type="match status" value="3"/>
</dbReference>
<dbReference type="SMART" id="SM00409">
    <property type="entry name" value="IG"/>
    <property type="match status" value="2"/>
</dbReference>
<dbReference type="PANTHER" id="PTHR11860:SF115">
    <property type="entry name" value="IMMUNOGLOBULIN SUBTYPE DOMAIN-CONTAINING PROTEIN"/>
    <property type="match status" value="1"/>
</dbReference>
<feature type="domain" description="Ig-like" evidence="8">
    <location>
        <begin position="139"/>
        <end position="232"/>
    </location>
</feature>
<dbReference type="PANTHER" id="PTHR11860">
    <property type="entry name" value="POLYMERIC-IMMUNOGLOBULIN RECEPTOR"/>
    <property type="match status" value="1"/>
</dbReference>
<dbReference type="InterPro" id="IPR007110">
    <property type="entry name" value="Ig-like_dom"/>
</dbReference>
<accession>A0AAD4Y177</accession>
<keyword evidence="3" id="KW-0732">Signal</keyword>
<sequence>MMKTRESEREVRRGRVSIRDRPANLTFTVTLESLREEDAGRYRCGIDVPFLIDPTFEVEVSVIPGKTTQAGSSSDESCAVRRKSPLDQSTQSSYVNMAVCREYYREIPATGVWPLLGSAHFLLLVFLKDEDETDFQCLPGSLSLSGPSTVTGAVGESLSVECRYEEEYRAFHKYWCRQPCFPLWQRTVQTSGPEVEVKSSRVSITDHPEDLAFTVTLESLTADDAGKYRCGVATILKEEGLLGFLPDPFFQVQVIVSPGCLSLSGPRSVTGIVGGSLSVECRYQEAFVDEIKYWCKHPCVSPWKIVETRESEREVRRGRVSIRDRPASLTFTVTLESLREEDAGTYGCGIYVPLSRDPTFQVEVSVIPGSMTPTSSKRSTSTPESPTSLPVPTWSTMSRQEAPDPGQAHRPLLGSAHFLLLVFLKVPLLLCMLGAVFWVHRPLRSSADQQSQSIYEDW</sequence>
<evidence type="ECO:0000256" key="5">
    <source>
        <dbReference type="ARBA" id="ARBA00023157"/>
    </source>
</evidence>
<dbReference type="GO" id="GO:0005886">
    <property type="term" value="C:plasma membrane"/>
    <property type="evidence" value="ECO:0007669"/>
    <property type="project" value="TreeGrafter"/>
</dbReference>
<feature type="domain" description="Ig-like" evidence="8">
    <location>
        <begin position="258"/>
        <end position="365"/>
    </location>
</feature>
<dbReference type="InterPro" id="IPR036179">
    <property type="entry name" value="Ig-like_dom_sf"/>
</dbReference>
<dbReference type="PROSITE" id="PS50835">
    <property type="entry name" value="IG_LIKE"/>
    <property type="match status" value="2"/>
</dbReference>
<dbReference type="GO" id="GO:0004888">
    <property type="term" value="F:transmembrane signaling receptor activity"/>
    <property type="evidence" value="ECO:0007669"/>
    <property type="project" value="TreeGrafter"/>
</dbReference>
<dbReference type="EMBL" id="JAKZEL010000020">
    <property type="protein sequence ID" value="KAI4533935.1"/>
    <property type="molecule type" value="Genomic_DNA"/>
</dbReference>
<feature type="transmembrane region" description="Helical" evidence="7">
    <location>
        <begin position="418"/>
        <end position="439"/>
    </location>
</feature>
<gene>
    <name evidence="9" type="ORF">MG293_016954</name>
</gene>
<dbReference type="Pfam" id="PF07686">
    <property type="entry name" value="V-set"/>
    <property type="match status" value="2"/>
</dbReference>
<comment type="caution">
    <text evidence="9">The sequence shown here is derived from an EMBL/GenBank/DDBJ whole genome shotgun (WGS) entry which is preliminary data.</text>
</comment>
<feature type="compositionally biased region" description="Low complexity" evidence="6">
    <location>
        <begin position="371"/>
        <end position="393"/>
    </location>
</feature>
<evidence type="ECO:0000313" key="10">
    <source>
        <dbReference type="Proteomes" id="UP001214576"/>
    </source>
</evidence>
<evidence type="ECO:0000256" key="2">
    <source>
        <dbReference type="ARBA" id="ARBA00022692"/>
    </source>
</evidence>
<evidence type="ECO:0000256" key="3">
    <source>
        <dbReference type="ARBA" id="ARBA00022729"/>
    </source>
</evidence>
<dbReference type="InterPro" id="IPR003599">
    <property type="entry name" value="Ig_sub"/>
</dbReference>
<keyword evidence="10" id="KW-1185">Reference proteome</keyword>
<feature type="region of interest" description="Disordered" evidence="6">
    <location>
        <begin position="371"/>
        <end position="408"/>
    </location>
</feature>
<dbReference type="InterPro" id="IPR013783">
    <property type="entry name" value="Ig-like_fold"/>
</dbReference>
<evidence type="ECO:0000256" key="4">
    <source>
        <dbReference type="ARBA" id="ARBA00023136"/>
    </source>
</evidence>
<dbReference type="Gene3D" id="2.60.40.10">
    <property type="entry name" value="Immunoglobulins"/>
    <property type="match status" value="3"/>
</dbReference>
<dbReference type="FunFam" id="2.60.40.10:FF:000370">
    <property type="entry name" value="CMRF35-like molecule 1"/>
    <property type="match status" value="2"/>
</dbReference>
<keyword evidence="4 7" id="KW-0472">Membrane</keyword>
<organism evidence="9 10">
    <name type="scientific">Ovis ammon polii</name>
    <dbReference type="NCBI Taxonomy" id="230172"/>
    <lineage>
        <taxon>Eukaryota</taxon>
        <taxon>Metazoa</taxon>
        <taxon>Chordata</taxon>
        <taxon>Craniata</taxon>
        <taxon>Vertebrata</taxon>
        <taxon>Euteleostomi</taxon>
        <taxon>Mammalia</taxon>
        <taxon>Eutheria</taxon>
        <taxon>Laurasiatheria</taxon>
        <taxon>Artiodactyla</taxon>
        <taxon>Ruminantia</taxon>
        <taxon>Pecora</taxon>
        <taxon>Bovidae</taxon>
        <taxon>Caprinae</taxon>
        <taxon>Ovis</taxon>
    </lineage>
</organism>
<dbReference type="InterPro" id="IPR050671">
    <property type="entry name" value="CD300_family_receptors"/>
</dbReference>
<evidence type="ECO:0000313" key="9">
    <source>
        <dbReference type="EMBL" id="KAI4533935.1"/>
    </source>
</evidence>
<evidence type="ECO:0000259" key="8">
    <source>
        <dbReference type="PROSITE" id="PS50835"/>
    </source>
</evidence>
<protein>
    <recommendedName>
        <fullName evidence="8">Ig-like domain-containing protein</fullName>
    </recommendedName>
</protein>
<dbReference type="InterPro" id="IPR013106">
    <property type="entry name" value="Ig_V-set"/>
</dbReference>
<keyword evidence="5" id="KW-1015">Disulfide bond</keyword>
<proteinExistence type="predicted"/>
<keyword evidence="7" id="KW-1133">Transmembrane helix</keyword>
<keyword evidence="2 7" id="KW-0812">Transmembrane</keyword>
<evidence type="ECO:0000256" key="6">
    <source>
        <dbReference type="SAM" id="MobiDB-lite"/>
    </source>
</evidence>
<name>A0AAD4Y177_OVIAM</name>
<evidence type="ECO:0000256" key="1">
    <source>
        <dbReference type="ARBA" id="ARBA00004370"/>
    </source>
</evidence>
<dbReference type="AlphaFoldDB" id="A0AAD4Y177"/>
<dbReference type="CDD" id="cd05716">
    <property type="entry name" value="IgV_pIgR_like"/>
    <property type="match status" value="2"/>
</dbReference>
<comment type="subcellular location">
    <subcellularLocation>
        <location evidence="1">Membrane</location>
    </subcellularLocation>
</comment>
<dbReference type="Proteomes" id="UP001214576">
    <property type="component" value="Unassembled WGS sequence"/>
</dbReference>
<evidence type="ECO:0000256" key="7">
    <source>
        <dbReference type="SAM" id="Phobius"/>
    </source>
</evidence>